<keyword evidence="9" id="KW-1185">Reference proteome</keyword>
<sequence length="370" mass="37522">MKTATSNFKRFGSVAAIAIAGTMLFSACASNEGTTPSDSESESTLSGTLDGSGASSQSAASDAWIAAFQTANPDVTINYSPDGSGAGREAFIAGGVAYAGSDSSLSDDEIAGGFAACVPDTGYIEVPAYISPIAVIFNVEGVDELNVDAATLAHIFRGEITTWDDAALVALNPDVTLPSAPITAVHRSDDSGTTKNFTDYLGKVAPDVWVDPAADPFPAAYGGEAAAKTAGVVDAVTNGSNTIGYADASAAGDLGVAKLKVGDEFVSYSPEAAAAVVDGSPLVEGREATDLAIKLDRNTEDPSQYPLVLVSYLIACQEYEDAEQAALVHGYLSYVTSEEGQAEAASAAGAAPLSAELSAEVATALESIKL</sequence>
<evidence type="ECO:0000256" key="2">
    <source>
        <dbReference type="ARBA" id="ARBA00022448"/>
    </source>
</evidence>
<dbReference type="PANTHER" id="PTHR42996:SF1">
    <property type="entry name" value="PHOSPHATE-BINDING PROTEIN PSTS"/>
    <property type="match status" value="1"/>
</dbReference>
<dbReference type="AlphaFoldDB" id="A0A841AJ05"/>
<evidence type="ECO:0000256" key="1">
    <source>
        <dbReference type="ARBA" id="ARBA00008725"/>
    </source>
</evidence>
<keyword evidence="6" id="KW-0732">Signal</keyword>
<dbReference type="CDD" id="cd13565">
    <property type="entry name" value="PBP2_PstS"/>
    <property type="match status" value="1"/>
</dbReference>
<dbReference type="PANTHER" id="PTHR42996">
    <property type="entry name" value="PHOSPHATE-BINDING PROTEIN PSTS"/>
    <property type="match status" value="1"/>
</dbReference>
<evidence type="ECO:0000256" key="5">
    <source>
        <dbReference type="SAM" id="MobiDB-lite"/>
    </source>
</evidence>
<evidence type="ECO:0000313" key="9">
    <source>
        <dbReference type="Proteomes" id="UP000536685"/>
    </source>
</evidence>
<dbReference type="EMBL" id="JACHMJ010000001">
    <property type="protein sequence ID" value="MBB5841972.1"/>
    <property type="molecule type" value="Genomic_DNA"/>
</dbReference>
<dbReference type="PROSITE" id="PS51257">
    <property type="entry name" value="PROKAR_LIPOPROTEIN"/>
    <property type="match status" value="1"/>
</dbReference>
<dbReference type="GO" id="GO:0042301">
    <property type="term" value="F:phosphate ion binding"/>
    <property type="evidence" value="ECO:0007669"/>
    <property type="project" value="InterPro"/>
</dbReference>
<accession>A0A841AJ05</accession>
<feature type="domain" description="PBP" evidence="7">
    <location>
        <begin position="39"/>
        <end position="339"/>
    </location>
</feature>
<dbReference type="GO" id="GO:0043190">
    <property type="term" value="C:ATP-binding cassette (ABC) transporter complex"/>
    <property type="evidence" value="ECO:0007669"/>
    <property type="project" value="InterPro"/>
</dbReference>
<organism evidence="8 9">
    <name type="scientific">Conyzicola lurida</name>
    <dbReference type="NCBI Taxonomy" id="1172621"/>
    <lineage>
        <taxon>Bacteria</taxon>
        <taxon>Bacillati</taxon>
        <taxon>Actinomycetota</taxon>
        <taxon>Actinomycetes</taxon>
        <taxon>Micrococcales</taxon>
        <taxon>Microbacteriaceae</taxon>
        <taxon>Conyzicola</taxon>
    </lineage>
</organism>
<dbReference type="Gene3D" id="3.40.190.10">
    <property type="entry name" value="Periplasmic binding protein-like II"/>
    <property type="match status" value="2"/>
</dbReference>
<dbReference type="SUPFAM" id="SSF53850">
    <property type="entry name" value="Periplasmic binding protein-like II"/>
    <property type="match status" value="1"/>
</dbReference>
<dbReference type="InterPro" id="IPR024370">
    <property type="entry name" value="PBP_domain"/>
</dbReference>
<protein>
    <recommendedName>
        <fullName evidence="4">Phosphate-binding protein</fullName>
    </recommendedName>
</protein>
<comment type="caution">
    <text evidence="8">The sequence shown here is derived from an EMBL/GenBank/DDBJ whole genome shotgun (WGS) entry which is preliminary data.</text>
</comment>
<dbReference type="Proteomes" id="UP000536685">
    <property type="component" value="Unassembled WGS sequence"/>
</dbReference>
<comment type="similarity">
    <text evidence="1 4">Belongs to the PstS family.</text>
</comment>
<feature type="compositionally biased region" description="Polar residues" evidence="5">
    <location>
        <begin position="30"/>
        <end position="49"/>
    </location>
</feature>
<dbReference type="InterPro" id="IPR050962">
    <property type="entry name" value="Phosphate-bind_PstS"/>
</dbReference>
<dbReference type="GO" id="GO:0035435">
    <property type="term" value="P:phosphate ion transmembrane transport"/>
    <property type="evidence" value="ECO:0007669"/>
    <property type="project" value="InterPro"/>
</dbReference>
<name>A0A841AJ05_9MICO</name>
<evidence type="ECO:0000256" key="4">
    <source>
        <dbReference type="PIRNR" id="PIRNR002756"/>
    </source>
</evidence>
<feature type="region of interest" description="Disordered" evidence="5">
    <location>
        <begin position="30"/>
        <end position="54"/>
    </location>
</feature>
<dbReference type="Pfam" id="PF12849">
    <property type="entry name" value="PBP_like_2"/>
    <property type="match status" value="1"/>
</dbReference>
<evidence type="ECO:0000259" key="7">
    <source>
        <dbReference type="Pfam" id="PF12849"/>
    </source>
</evidence>
<dbReference type="InterPro" id="IPR005673">
    <property type="entry name" value="ABC_phos-bd_PstS"/>
</dbReference>
<proteinExistence type="inferred from homology"/>
<dbReference type="PIRSF" id="PIRSF002756">
    <property type="entry name" value="PstS"/>
    <property type="match status" value="1"/>
</dbReference>
<keyword evidence="2 4" id="KW-0813">Transport</keyword>
<feature type="signal peptide" evidence="6">
    <location>
        <begin position="1"/>
        <end position="29"/>
    </location>
</feature>
<gene>
    <name evidence="8" type="ORF">HD599_000295</name>
</gene>
<evidence type="ECO:0000313" key="8">
    <source>
        <dbReference type="EMBL" id="MBB5841972.1"/>
    </source>
</evidence>
<evidence type="ECO:0000256" key="6">
    <source>
        <dbReference type="SAM" id="SignalP"/>
    </source>
</evidence>
<reference evidence="8 9" key="1">
    <citation type="submission" date="2020-08" db="EMBL/GenBank/DDBJ databases">
        <title>Sequencing the genomes of 1000 actinobacteria strains.</title>
        <authorList>
            <person name="Klenk H.-P."/>
        </authorList>
    </citation>
    <scope>NUCLEOTIDE SEQUENCE [LARGE SCALE GENOMIC DNA]</scope>
    <source>
        <strain evidence="8 9">DSM 105784</strain>
    </source>
</reference>
<evidence type="ECO:0000256" key="3">
    <source>
        <dbReference type="ARBA" id="ARBA00022592"/>
    </source>
</evidence>
<feature type="chain" id="PRO_5032672947" description="Phosphate-binding protein" evidence="6">
    <location>
        <begin position="30"/>
        <end position="370"/>
    </location>
</feature>
<keyword evidence="3 4" id="KW-0592">Phosphate transport</keyword>